<organism evidence="2">
    <name type="scientific">marine sediment metagenome</name>
    <dbReference type="NCBI Taxonomy" id="412755"/>
    <lineage>
        <taxon>unclassified sequences</taxon>
        <taxon>metagenomes</taxon>
        <taxon>ecological metagenomes</taxon>
    </lineage>
</organism>
<dbReference type="EMBL" id="BARV01002233">
    <property type="protein sequence ID" value="GAH90484.1"/>
    <property type="molecule type" value="Genomic_DNA"/>
</dbReference>
<feature type="transmembrane region" description="Helical" evidence="1">
    <location>
        <begin position="21"/>
        <end position="40"/>
    </location>
</feature>
<keyword evidence="1" id="KW-0812">Transmembrane</keyword>
<dbReference type="AlphaFoldDB" id="X1KK34"/>
<gene>
    <name evidence="2" type="ORF">S06H3_05901</name>
</gene>
<keyword evidence="1" id="KW-1133">Transmembrane helix</keyword>
<evidence type="ECO:0000256" key="1">
    <source>
        <dbReference type="SAM" id="Phobius"/>
    </source>
</evidence>
<accession>X1KK34</accession>
<reference evidence="2" key="1">
    <citation type="journal article" date="2014" name="Front. Microbiol.">
        <title>High frequency of phylogenetically diverse reductive dehalogenase-homologous genes in deep subseafloor sedimentary metagenomes.</title>
        <authorList>
            <person name="Kawai M."/>
            <person name="Futagami T."/>
            <person name="Toyoda A."/>
            <person name="Takaki Y."/>
            <person name="Nishi S."/>
            <person name="Hori S."/>
            <person name="Arai W."/>
            <person name="Tsubouchi T."/>
            <person name="Morono Y."/>
            <person name="Uchiyama I."/>
            <person name="Ito T."/>
            <person name="Fujiyama A."/>
            <person name="Inagaki F."/>
            <person name="Takami H."/>
        </authorList>
    </citation>
    <scope>NUCLEOTIDE SEQUENCE</scope>
    <source>
        <strain evidence="2">Expedition CK06-06</strain>
    </source>
</reference>
<name>X1KK34_9ZZZZ</name>
<evidence type="ECO:0000313" key="2">
    <source>
        <dbReference type="EMBL" id="GAH90484.1"/>
    </source>
</evidence>
<keyword evidence="1" id="KW-0472">Membrane</keyword>
<proteinExistence type="predicted"/>
<sequence>MAAAIISSVVWGSQKRGPAGWWLNLLLYGGAMFGLVDHLWSGTLFLVGGAPLMDLLLGVTITTVIFGGWGIMLGIARAYPELSRRMGYRMGILKASEKR</sequence>
<feature type="transmembrane region" description="Helical" evidence="1">
    <location>
        <begin position="55"/>
        <end position="79"/>
    </location>
</feature>
<comment type="caution">
    <text evidence="2">The sequence shown here is derived from an EMBL/GenBank/DDBJ whole genome shotgun (WGS) entry which is preliminary data.</text>
</comment>
<protein>
    <submittedName>
        <fullName evidence="2">Uncharacterized protein</fullName>
    </submittedName>
</protein>